<dbReference type="EMBL" id="CAJOAX010002729">
    <property type="protein sequence ID" value="CAF3815581.1"/>
    <property type="molecule type" value="Genomic_DNA"/>
</dbReference>
<dbReference type="SUPFAM" id="SSF56112">
    <property type="entry name" value="Protein kinase-like (PK-like)"/>
    <property type="match status" value="1"/>
</dbReference>
<feature type="compositionally biased region" description="Low complexity" evidence="18">
    <location>
        <begin position="685"/>
        <end position="699"/>
    </location>
</feature>
<feature type="region of interest" description="Disordered" evidence="18">
    <location>
        <begin position="1"/>
        <end position="82"/>
    </location>
</feature>
<reference evidence="21" key="1">
    <citation type="submission" date="2021-02" db="EMBL/GenBank/DDBJ databases">
        <authorList>
            <person name="Nowell W R."/>
        </authorList>
    </citation>
    <scope>NUCLEOTIDE SEQUENCE</scope>
</reference>
<feature type="compositionally biased region" description="Polar residues" evidence="18">
    <location>
        <begin position="427"/>
        <end position="437"/>
    </location>
</feature>
<dbReference type="InterPro" id="IPR011009">
    <property type="entry name" value="Kinase-like_dom_sf"/>
</dbReference>
<keyword evidence="12 17" id="KW-0067">ATP-binding</keyword>
<evidence type="ECO:0000256" key="16">
    <source>
        <dbReference type="PROSITE-ProRule" id="PRU00221"/>
    </source>
</evidence>
<dbReference type="GO" id="GO:0005524">
    <property type="term" value="F:ATP binding"/>
    <property type="evidence" value="ECO:0007669"/>
    <property type="project" value="UniProtKB-UniRule"/>
</dbReference>
<comment type="catalytic activity">
    <reaction evidence="14">
        <text>L-threonyl-[protein] + ATP = O-phospho-L-threonyl-[protein] + ADP + H(+)</text>
        <dbReference type="Rhea" id="RHEA:46608"/>
        <dbReference type="Rhea" id="RHEA-COMP:11060"/>
        <dbReference type="Rhea" id="RHEA-COMP:11605"/>
        <dbReference type="ChEBI" id="CHEBI:15378"/>
        <dbReference type="ChEBI" id="CHEBI:30013"/>
        <dbReference type="ChEBI" id="CHEBI:30616"/>
        <dbReference type="ChEBI" id="CHEBI:61977"/>
        <dbReference type="ChEBI" id="CHEBI:456216"/>
        <dbReference type="EC" id="2.7.11.1"/>
    </reaction>
</comment>
<evidence type="ECO:0000256" key="2">
    <source>
        <dbReference type="ARBA" id="ARBA00006234"/>
    </source>
</evidence>
<evidence type="ECO:0000256" key="4">
    <source>
        <dbReference type="ARBA" id="ARBA00012513"/>
    </source>
</evidence>
<evidence type="ECO:0000256" key="18">
    <source>
        <dbReference type="SAM" id="MobiDB-lite"/>
    </source>
</evidence>
<dbReference type="Pfam" id="PF13561">
    <property type="entry name" value="adh_short_C2"/>
    <property type="match status" value="1"/>
</dbReference>
<feature type="compositionally biased region" description="Low complexity" evidence="18">
    <location>
        <begin position="799"/>
        <end position="823"/>
    </location>
</feature>
<feature type="binding site" evidence="17">
    <location>
        <position position="110"/>
    </location>
    <ligand>
        <name>ATP</name>
        <dbReference type="ChEBI" id="CHEBI:30616"/>
    </ligand>
</feature>
<dbReference type="InterPro" id="IPR008271">
    <property type="entry name" value="Ser/Thr_kinase_AS"/>
</dbReference>
<dbReference type="GO" id="GO:0005776">
    <property type="term" value="C:autophagosome"/>
    <property type="evidence" value="ECO:0007669"/>
    <property type="project" value="UniProtKB-SubCell"/>
</dbReference>
<dbReference type="GO" id="GO:0032040">
    <property type="term" value="C:small-subunit processome"/>
    <property type="evidence" value="ECO:0007669"/>
    <property type="project" value="InterPro"/>
</dbReference>
<dbReference type="SUPFAM" id="SSF51735">
    <property type="entry name" value="NAD(P)-binding Rossmann-fold domains"/>
    <property type="match status" value="1"/>
</dbReference>
<dbReference type="SMART" id="SM00320">
    <property type="entry name" value="WD40"/>
    <property type="match status" value="11"/>
</dbReference>
<feature type="compositionally biased region" description="Basic and acidic residues" evidence="18">
    <location>
        <begin position="438"/>
        <end position="448"/>
    </location>
</feature>
<keyword evidence="5" id="KW-0963">Cytoplasm</keyword>
<keyword evidence="6" id="KW-0723">Serine/threonine-protein kinase</keyword>
<feature type="compositionally biased region" description="Low complexity" evidence="18">
    <location>
        <begin position="26"/>
        <end position="62"/>
    </location>
</feature>
<evidence type="ECO:0000256" key="17">
    <source>
        <dbReference type="PROSITE-ProRule" id="PRU10141"/>
    </source>
</evidence>
<dbReference type="FunFam" id="3.40.50.720:FF:000173">
    <property type="entry name" value="3-oxoacyl-[acyl-carrier protein] reductase"/>
    <property type="match status" value="1"/>
</dbReference>
<keyword evidence="13" id="KW-0560">Oxidoreductase</keyword>
<evidence type="ECO:0000313" key="22">
    <source>
        <dbReference type="Proteomes" id="UP000663823"/>
    </source>
</evidence>
<dbReference type="FunFam" id="3.30.310.80:FF:000001">
    <property type="entry name" value="Non-specific serine/threonine protein kinase"/>
    <property type="match status" value="1"/>
</dbReference>
<feature type="compositionally biased region" description="Polar residues" evidence="18">
    <location>
        <begin position="747"/>
        <end position="779"/>
    </location>
</feature>
<feature type="region of interest" description="Disordered" evidence="18">
    <location>
        <begin position="427"/>
        <end position="448"/>
    </location>
</feature>
<feature type="domain" description="Protein kinase" evidence="19">
    <location>
        <begin position="81"/>
        <end position="332"/>
    </location>
</feature>
<dbReference type="GO" id="GO:0034388">
    <property type="term" value="C:Pwp2p-containing subcomplex of 90S preribosome"/>
    <property type="evidence" value="ECO:0007669"/>
    <property type="project" value="TreeGrafter"/>
</dbReference>
<dbReference type="EC" id="2.7.11.1" evidence="4"/>
<dbReference type="Gene3D" id="1.10.8.10">
    <property type="entry name" value="DNA helicase RuvA subunit, C-terminal domain"/>
    <property type="match status" value="1"/>
</dbReference>
<accession>A0A819CI48</accession>
<feature type="repeat" description="WD" evidence="16">
    <location>
        <begin position="1468"/>
        <end position="1509"/>
    </location>
</feature>
<dbReference type="InterPro" id="IPR007319">
    <property type="entry name" value="WDR36/Utp21_C"/>
</dbReference>
<dbReference type="Gene3D" id="3.30.310.80">
    <property type="entry name" value="Kinase associated domain 1, KA1"/>
    <property type="match status" value="1"/>
</dbReference>
<dbReference type="GO" id="GO:0006364">
    <property type="term" value="P:rRNA processing"/>
    <property type="evidence" value="ECO:0007669"/>
    <property type="project" value="InterPro"/>
</dbReference>
<feature type="repeat" description="WD" evidence="16">
    <location>
        <begin position="1563"/>
        <end position="1604"/>
    </location>
</feature>
<evidence type="ECO:0000256" key="15">
    <source>
        <dbReference type="ARBA" id="ARBA00048679"/>
    </source>
</evidence>
<feature type="compositionally biased region" description="Polar residues" evidence="18">
    <location>
        <begin position="720"/>
        <end position="739"/>
    </location>
</feature>
<keyword evidence="11" id="KW-0418">Kinase</keyword>
<proteinExistence type="inferred from homology"/>
<dbReference type="InterPro" id="IPR020904">
    <property type="entry name" value="Sc_DH/Rdtase_CS"/>
</dbReference>
<dbReference type="SUPFAM" id="SSF50978">
    <property type="entry name" value="WD40 repeat-like"/>
    <property type="match status" value="2"/>
</dbReference>
<sequence>MSTPNQYPKTNIVKLNPPSTSTAMRDNNSADGKSNNNNDHHQNNNNNNTTSSTGPTSSISATRLQSSKMRSDPNEPHIGKYRFSKTIGKGNFAKVKLARHIPTGREVAIKIIDKAQLNPTSLQKLFREVKIMKGLDHPNIVKLFEVIETEKTLYLVMEYASGGEVFDYLVAHGRMKEKEARSKFRQIVSAVQYLHQKHIVHRDLKAENLLLDAELNIKIADFGFSNEFTPGSKLDTFCGSPPYAAPELFQGKKYDGPEVDVWSLGVILYTLVSGSLPFDGQNLKELRERVLRGKYRIPFYMSTDCENLLKKFLVLNPTRRSALEIIMKDKWININYENDELKPYEEPSQDFNDNYRIETILRDGSYSREQIIDSITSRKYDDIMAFYLLLGLRATESDVSENLSIQTSNTKSVTDTSNIQSSLASKIVSSSTRPSTANDKENLPSIDKTHRPSTAIATTTTPITNDHSLVNGTTINGVPNSLLPSGSIDTSSSNNNASIITKTNINSGQILSNVIPNRANTTTEKFRAQTVRLPNANVRRRDTFEPGSNEGGSIKKVEPINNNDKTKPVNSGEPIINENRMPRFAPSFNRTAIEPSSSQAPHHITRGPLRETYNPKSASLSATSSSSTQQQPPTSKIPEKLKSRKTSAVASSSSTTNESSELIRMYSNQHQPYNFNAMTVQASTTTTNTQLASTTNTRTGSGNDGVSLNRSAPDRKTIHNIPTRQHYPTTNTSATTGGFNTEHRASTRNPHSSTMANTDTNNRYQHGAMMSSTTNSGAQSFLSKLSSKFARRKSIREPATPTTASGGTIGSSMTGSTASASSSYRRPADLNNTSMTTSTAGNTTNDNLAVGGGGGGGVGDIKPRSLRFTWSMKTTSSMDPADMMKEIRKVLDINNCDYEQREKFLLLCVHGDPNTDSVVSWEMEVCKLPRLSLNGVRFKRISGTSIGFKNIANISSIMLSTSSQQQQHLFSSYRTLGLVTNHVPCILRIHQRHSSHLLLTAIGKVFHAYRLNTLQVLLVSDAHPDDIQVLASNSRLVFVAVNSTIYIYRRVYHLYQTLTEHKGNIQHLLPFGDDHIISVDESNTLRVWDIQSASIYLLLEFNIKNFHITNLLHPATYVNKLLLASRQGTMQLWNIKSNKLLHEFFSHDTNLNSITILTQSTVVDVIAIGYINGQIRLHNIRYNETLVTFTQDFNGPITSISFRLDNIPHMATGSSTGHICIWNLDTCHLISQVRHAHKQCSIAALHYIPGEPLLISNGNDNALREWIFDMPDGRSCRLYRERCGHSKSPRCIRFHDNDIIISAGNDGRLRTFHTILDNLSRCFGRTTRYKWEMELNENENDEDNEDSEQPLPIIDLRCETIKENDWDGIIAIHEKRRRISAWNYIRATRSQHRFEHERFATKIYHNIEVNATCCDISPCGNFCVIGYSTGHIDMFNMQSGLYRGSFDDGPIKYSSKNPHKRLKSSPYATAHSFALCGVSFDSLNTRLISCDINGNIKLWRLKTKILLSSTSIINNDNSNTNIHITKMIVHRDSGLISIAFNNYTIKIYDYDTMNFKCIRTFINNTHTNEITSLIFMPDARWLLTTSLDKTMRIWDIPSGQLIDIMEFDQAITTLAISPNGDMLATGHTDALGIYLWSNRIMYDNSIINLTTNDIDNQQLLVGDFQSPEQISKNLITLSSLPESKWKNLLVLDTIRQRNKPKESINIPKQAPFFLPTVSNLRGFVFINPDDENKLKIKDKKQTHIHQTQQFLYQSSLTNLLDHQKTNSTLSNDVIHLLKDFGMAKIEYELRCLSPEQGGSLERMLIFIDILNQEFDNKQNYDLISSYLALFIQLHGTNLIWKNDKLIEKIQNIQLKQKETWLNIQRQLNTSIALVKDVKSFDSSCEHSFISDISQRQSVIKLADEIFSRNQTYPTIIVNAAGITRDALLLKMREEDFDDVIRINLKGTFLINQIFSQRLLAQKSTDLKASIINISSIVGKYGNIGQCNYTASKAGVESMTKSMAKELGHNGIRVNTILPGFIQTPMTDKVPDKIKEKLLSAIPMGRMGTTDEIAQVCLFLASNKMSSYVNGASIDVTGGI</sequence>
<comment type="subcellular location">
    <subcellularLocation>
        <location evidence="1">Cytoplasmic vesicle</location>
        <location evidence="1">Autophagosome</location>
    </subcellularLocation>
</comment>
<comment type="catalytic activity">
    <reaction evidence="15">
        <text>L-seryl-[protein] + ATP = O-phospho-L-seryl-[protein] + ADP + H(+)</text>
        <dbReference type="Rhea" id="RHEA:17989"/>
        <dbReference type="Rhea" id="RHEA-COMP:9863"/>
        <dbReference type="Rhea" id="RHEA-COMP:11604"/>
        <dbReference type="ChEBI" id="CHEBI:15378"/>
        <dbReference type="ChEBI" id="CHEBI:29999"/>
        <dbReference type="ChEBI" id="CHEBI:30616"/>
        <dbReference type="ChEBI" id="CHEBI:83421"/>
        <dbReference type="ChEBI" id="CHEBI:456216"/>
        <dbReference type="EC" id="2.7.11.1"/>
    </reaction>
</comment>
<dbReference type="InterPro" id="IPR028375">
    <property type="entry name" value="KA1/Ssp2_C"/>
</dbReference>
<dbReference type="Gene3D" id="2.130.10.10">
    <property type="entry name" value="YVTN repeat-like/Quinoprotein amine dehydrogenase"/>
    <property type="match status" value="2"/>
</dbReference>
<evidence type="ECO:0000256" key="11">
    <source>
        <dbReference type="ARBA" id="ARBA00022777"/>
    </source>
</evidence>
<keyword evidence="8" id="KW-0808">Transferase</keyword>
<dbReference type="PANTHER" id="PTHR22840:SF12">
    <property type="entry name" value="WD REPEAT-CONTAINING PROTEIN 36"/>
    <property type="match status" value="1"/>
</dbReference>
<dbReference type="PROSITE" id="PS50082">
    <property type="entry name" value="WD_REPEATS_2"/>
    <property type="match status" value="2"/>
</dbReference>
<dbReference type="CDD" id="cd12196">
    <property type="entry name" value="MARK1-3_C"/>
    <property type="match status" value="1"/>
</dbReference>
<protein>
    <recommendedName>
        <fullName evidence="4">non-specific serine/threonine protein kinase</fullName>
        <ecNumber evidence="4">2.7.11.1</ecNumber>
    </recommendedName>
</protein>
<feature type="compositionally biased region" description="Polar residues" evidence="18">
    <location>
        <begin position="700"/>
        <end position="710"/>
    </location>
</feature>
<dbReference type="InterPro" id="IPR000719">
    <property type="entry name" value="Prot_kinase_dom"/>
</dbReference>
<evidence type="ECO:0000313" key="21">
    <source>
        <dbReference type="EMBL" id="CAF3815581.1"/>
    </source>
</evidence>
<feature type="compositionally biased region" description="Low complexity" evidence="18">
    <location>
        <begin position="646"/>
        <end position="660"/>
    </location>
</feature>
<feature type="region of interest" description="Disordered" evidence="18">
    <location>
        <begin position="791"/>
        <end position="858"/>
    </location>
</feature>
<dbReference type="Gene3D" id="1.10.510.10">
    <property type="entry name" value="Transferase(Phosphotransferase) domain 1"/>
    <property type="match status" value="1"/>
</dbReference>
<dbReference type="PROSITE" id="PS50294">
    <property type="entry name" value="WD_REPEATS_REGION"/>
    <property type="match status" value="1"/>
</dbReference>
<organism evidence="21 22">
    <name type="scientific">Rotaria sordida</name>
    <dbReference type="NCBI Taxonomy" id="392033"/>
    <lineage>
        <taxon>Eukaryota</taxon>
        <taxon>Metazoa</taxon>
        <taxon>Spiralia</taxon>
        <taxon>Gnathifera</taxon>
        <taxon>Rotifera</taxon>
        <taxon>Eurotatoria</taxon>
        <taxon>Bdelloidea</taxon>
        <taxon>Philodinida</taxon>
        <taxon>Philodinidae</taxon>
        <taxon>Rotaria</taxon>
    </lineage>
</organism>
<dbReference type="FunFam" id="1.10.510.10:FF:001032">
    <property type="entry name" value="KP78b, isoform A"/>
    <property type="match status" value="1"/>
</dbReference>
<dbReference type="InterPro" id="IPR001772">
    <property type="entry name" value="KA1_dom"/>
</dbReference>
<feature type="region of interest" description="Disordered" evidence="18">
    <location>
        <begin position="536"/>
        <end position="660"/>
    </location>
</feature>
<feature type="compositionally biased region" description="Low complexity" evidence="18">
    <location>
        <begin position="615"/>
        <end position="636"/>
    </location>
</feature>
<dbReference type="PROSITE" id="PS00061">
    <property type="entry name" value="ADH_SHORT"/>
    <property type="match status" value="1"/>
</dbReference>
<feature type="region of interest" description="Disordered" evidence="18">
    <location>
        <begin position="685"/>
        <end position="779"/>
    </location>
</feature>
<dbReference type="Pfam" id="PF25171">
    <property type="entry name" value="Beta-prop_WDR36-Utp21_1st"/>
    <property type="match status" value="1"/>
</dbReference>
<feature type="compositionally biased region" description="Polar residues" evidence="18">
    <location>
        <begin position="588"/>
        <end position="600"/>
    </location>
</feature>
<dbReference type="InterPro" id="IPR019775">
    <property type="entry name" value="WD40_repeat_CS"/>
</dbReference>
<evidence type="ECO:0000256" key="7">
    <source>
        <dbReference type="ARBA" id="ARBA00022574"/>
    </source>
</evidence>
<dbReference type="PROSITE" id="PS50032">
    <property type="entry name" value="KA1"/>
    <property type="match status" value="1"/>
</dbReference>
<dbReference type="PANTHER" id="PTHR22840">
    <property type="entry name" value="WD REPEAT-CONTAINING PROTEIN 36"/>
    <property type="match status" value="1"/>
</dbReference>
<keyword evidence="10 17" id="KW-0547">Nucleotide-binding</keyword>
<dbReference type="Pfam" id="PF00069">
    <property type="entry name" value="Pkinase"/>
    <property type="match status" value="1"/>
</dbReference>
<dbReference type="CDD" id="cd14072">
    <property type="entry name" value="STKc_MARK"/>
    <property type="match status" value="1"/>
</dbReference>
<evidence type="ECO:0000256" key="9">
    <source>
        <dbReference type="ARBA" id="ARBA00022737"/>
    </source>
</evidence>
<comment type="similarity">
    <text evidence="3">Belongs to the short-chain dehydrogenases/reductases (SDR) family.</text>
</comment>
<evidence type="ECO:0000256" key="6">
    <source>
        <dbReference type="ARBA" id="ARBA00022527"/>
    </source>
</evidence>
<dbReference type="PRINTS" id="PR00080">
    <property type="entry name" value="SDRFAMILY"/>
</dbReference>
<evidence type="ECO:0000259" key="19">
    <source>
        <dbReference type="PROSITE" id="PS50011"/>
    </source>
</evidence>
<evidence type="ECO:0000256" key="10">
    <source>
        <dbReference type="ARBA" id="ARBA00022741"/>
    </source>
</evidence>
<evidence type="ECO:0000256" key="5">
    <source>
        <dbReference type="ARBA" id="ARBA00022490"/>
    </source>
</evidence>
<evidence type="ECO:0000256" key="8">
    <source>
        <dbReference type="ARBA" id="ARBA00022679"/>
    </source>
</evidence>
<dbReference type="InterPro" id="IPR002347">
    <property type="entry name" value="SDR_fam"/>
</dbReference>
<feature type="domain" description="KA1" evidence="20">
    <location>
        <begin position="912"/>
        <end position="961"/>
    </location>
</feature>
<dbReference type="Gene3D" id="3.40.50.720">
    <property type="entry name" value="NAD(P)-binding Rossmann-like Domain"/>
    <property type="match status" value="1"/>
</dbReference>
<dbReference type="Proteomes" id="UP000663823">
    <property type="component" value="Unassembled WGS sequence"/>
</dbReference>
<dbReference type="GO" id="GO:0004674">
    <property type="term" value="F:protein serine/threonine kinase activity"/>
    <property type="evidence" value="ECO:0007669"/>
    <property type="project" value="UniProtKB-KW"/>
</dbReference>
<evidence type="ECO:0000256" key="14">
    <source>
        <dbReference type="ARBA" id="ARBA00047899"/>
    </source>
</evidence>
<evidence type="ECO:0000256" key="1">
    <source>
        <dbReference type="ARBA" id="ARBA00004419"/>
    </source>
</evidence>
<dbReference type="PROSITE" id="PS00108">
    <property type="entry name" value="PROTEIN_KINASE_ST"/>
    <property type="match status" value="1"/>
</dbReference>
<dbReference type="Pfam" id="PF25168">
    <property type="entry name" value="Beta-prop_WDR36-Utp21_2nd"/>
    <property type="match status" value="1"/>
</dbReference>
<dbReference type="SUPFAM" id="SSF103243">
    <property type="entry name" value="KA1-like"/>
    <property type="match status" value="1"/>
</dbReference>
<dbReference type="InterPro" id="IPR017441">
    <property type="entry name" value="Protein_kinase_ATP_BS"/>
</dbReference>
<dbReference type="SMART" id="SM00220">
    <property type="entry name" value="S_TKc"/>
    <property type="match status" value="1"/>
</dbReference>
<dbReference type="InterPro" id="IPR036291">
    <property type="entry name" value="NAD(P)-bd_dom_sf"/>
</dbReference>
<dbReference type="FunFam" id="3.30.200.20:FF:000003">
    <property type="entry name" value="Non-specific serine/threonine protein kinase"/>
    <property type="match status" value="1"/>
</dbReference>
<evidence type="ECO:0000256" key="12">
    <source>
        <dbReference type="ARBA" id="ARBA00022840"/>
    </source>
</evidence>
<evidence type="ECO:0000256" key="13">
    <source>
        <dbReference type="ARBA" id="ARBA00023002"/>
    </source>
</evidence>
<comment type="caution">
    <text evidence="21">The sequence shown here is derived from an EMBL/GenBank/DDBJ whole genome shotgun (WGS) entry which is preliminary data.</text>
</comment>
<dbReference type="PROSITE" id="PS00678">
    <property type="entry name" value="WD_REPEATS_1"/>
    <property type="match status" value="1"/>
</dbReference>
<dbReference type="PROSITE" id="PS50011">
    <property type="entry name" value="PROTEIN_KINASE_DOM"/>
    <property type="match status" value="1"/>
</dbReference>
<dbReference type="Pfam" id="PF02149">
    <property type="entry name" value="KA1"/>
    <property type="match status" value="1"/>
</dbReference>
<dbReference type="InterPro" id="IPR001680">
    <property type="entry name" value="WD40_rpt"/>
</dbReference>
<comment type="similarity">
    <text evidence="2">Belongs to the protein kinase superfamily. CAMK Ser/Thr protein kinase family. SNF1 subfamily.</text>
</comment>
<evidence type="ECO:0000256" key="3">
    <source>
        <dbReference type="ARBA" id="ARBA00006484"/>
    </source>
</evidence>
<evidence type="ECO:0000259" key="20">
    <source>
        <dbReference type="PROSITE" id="PS50032"/>
    </source>
</evidence>
<keyword evidence="9" id="KW-0677">Repeat</keyword>
<gene>
    <name evidence="21" type="ORF">OTI717_LOCUS19089</name>
</gene>
<dbReference type="InterPro" id="IPR015943">
    <property type="entry name" value="WD40/YVTN_repeat-like_dom_sf"/>
</dbReference>
<keyword evidence="7 16" id="KW-0853">WD repeat</keyword>
<feature type="compositionally biased region" description="Low complexity" evidence="18">
    <location>
        <begin position="831"/>
        <end position="847"/>
    </location>
</feature>
<dbReference type="InterPro" id="IPR059157">
    <property type="entry name" value="WDR36-Utp21_N"/>
</dbReference>
<dbReference type="Pfam" id="PF04192">
    <property type="entry name" value="Utp21"/>
    <property type="match status" value="1"/>
</dbReference>
<dbReference type="InterPro" id="IPR036322">
    <property type="entry name" value="WD40_repeat_dom_sf"/>
</dbReference>
<feature type="compositionally biased region" description="Basic and acidic residues" evidence="18">
    <location>
        <begin position="69"/>
        <end position="78"/>
    </location>
</feature>
<name>A0A819CI48_9BILA</name>
<dbReference type="PROSITE" id="PS00107">
    <property type="entry name" value="PROTEIN_KINASE_ATP"/>
    <property type="match status" value="1"/>
</dbReference>
<dbReference type="InterPro" id="IPR049508">
    <property type="entry name" value="MARK1-4_cat"/>
</dbReference>
<dbReference type="Gene3D" id="3.30.200.20">
    <property type="entry name" value="Phosphorylase Kinase, domain 1"/>
    <property type="match status" value="1"/>
</dbReference>
<dbReference type="GO" id="GO:0016491">
    <property type="term" value="F:oxidoreductase activity"/>
    <property type="evidence" value="ECO:0007669"/>
    <property type="project" value="UniProtKB-KW"/>
</dbReference>